<gene>
    <name evidence="1" type="ORF">OBBRIDRAFT_730789</name>
</gene>
<accession>A0A8E2B1C4</accession>
<dbReference type="OrthoDB" id="2802234at2759"/>
<dbReference type="SUPFAM" id="SSF53098">
    <property type="entry name" value="Ribonuclease H-like"/>
    <property type="match status" value="1"/>
</dbReference>
<dbReference type="EMBL" id="KV722404">
    <property type="protein sequence ID" value="OCH90412.1"/>
    <property type="molecule type" value="Genomic_DNA"/>
</dbReference>
<proteinExistence type="predicted"/>
<reference evidence="1 2" key="1">
    <citation type="submission" date="2016-07" db="EMBL/GenBank/DDBJ databases">
        <title>Draft genome of the white-rot fungus Obba rivulosa 3A-2.</title>
        <authorList>
            <consortium name="DOE Joint Genome Institute"/>
            <person name="Miettinen O."/>
            <person name="Riley R."/>
            <person name="Acob R."/>
            <person name="Barry K."/>
            <person name="Cullen D."/>
            <person name="De Vries R."/>
            <person name="Hainaut M."/>
            <person name="Hatakka A."/>
            <person name="Henrissat B."/>
            <person name="Hilden K."/>
            <person name="Kuo R."/>
            <person name="Labutti K."/>
            <person name="Lipzen A."/>
            <person name="Makela M.R."/>
            <person name="Sandor L."/>
            <person name="Spatafora J.W."/>
            <person name="Grigoriev I.V."/>
            <person name="Hibbett D.S."/>
        </authorList>
    </citation>
    <scope>NUCLEOTIDE SEQUENCE [LARGE SCALE GENOMIC DNA]</scope>
    <source>
        <strain evidence="1 2">3A-2</strain>
    </source>
</reference>
<dbReference type="InterPro" id="IPR012337">
    <property type="entry name" value="RNaseH-like_sf"/>
</dbReference>
<protein>
    <submittedName>
        <fullName evidence="1">Uncharacterized protein</fullName>
    </submittedName>
</protein>
<keyword evidence="2" id="KW-1185">Reference proteome</keyword>
<organism evidence="1 2">
    <name type="scientific">Obba rivulosa</name>
    <dbReference type="NCBI Taxonomy" id="1052685"/>
    <lineage>
        <taxon>Eukaryota</taxon>
        <taxon>Fungi</taxon>
        <taxon>Dikarya</taxon>
        <taxon>Basidiomycota</taxon>
        <taxon>Agaricomycotina</taxon>
        <taxon>Agaricomycetes</taxon>
        <taxon>Polyporales</taxon>
        <taxon>Gelatoporiaceae</taxon>
        <taxon>Obba</taxon>
    </lineage>
</organism>
<sequence length="124" mass="14335">MDLTDDQNFIGLTAGNPTVMQSFCSKFQDKFYWVLVSSLRCRQTFPCFLHGINTIISEICSYPFMKKVVASVTRIVTFFNSSHYWGGQRKEMVKTQGITTSLKQNCKSRWYALTLMTLSVLQHR</sequence>
<dbReference type="AlphaFoldDB" id="A0A8E2B1C4"/>
<evidence type="ECO:0000313" key="2">
    <source>
        <dbReference type="Proteomes" id="UP000250043"/>
    </source>
</evidence>
<evidence type="ECO:0000313" key="1">
    <source>
        <dbReference type="EMBL" id="OCH90412.1"/>
    </source>
</evidence>
<name>A0A8E2B1C4_9APHY</name>
<dbReference type="Proteomes" id="UP000250043">
    <property type="component" value="Unassembled WGS sequence"/>
</dbReference>